<dbReference type="PATRIC" id="fig|253.9.peg.573"/>
<evidence type="ECO:0000313" key="2">
    <source>
        <dbReference type="Proteomes" id="UP000037953"/>
    </source>
</evidence>
<dbReference type="EMBL" id="LJOD01000001">
    <property type="protein sequence ID" value="KPE52914.1"/>
    <property type="molecule type" value="Genomic_DNA"/>
</dbReference>
<comment type="caution">
    <text evidence="1">The sequence shown here is derived from an EMBL/GenBank/DDBJ whole genome shotgun (WGS) entry which is preliminary data.</text>
</comment>
<reference evidence="1 2" key="1">
    <citation type="journal article" date="2015" name="Genom Data">
        <title>Draft genome sequence of a multidrug-resistant Chryseobacterium indologenes isolate from Malaysia.</title>
        <authorList>
            <person name="Yu C.Y."/>
            <person name="Ang G.Y."/>
            <person name="Cheng H.J."/>
            <person name="Cheong Y.M."/>
            <person name="Yin W.F."/>
            <person name="Chan K.G."/>
        </authorList>
    </citation>
    <scope>NUCLEOTIDE SEQUENCE [LARGE SCALE GENOMIC DNA]</scope>
    <source>
        <strain evidence="1 2">CI_885</strain>
    </source>
</reference>
<dbReference type="Proteomes" id="UP000037953">
    <property type="component" value="Unassembled WGS sequence"/>
</dbReference>
<proteinExistence type="predicted"/>
<organism evidence="1 2">
    <name type="scientific">Chryseobacterium indologenes</name>
    <name type="common">Flavobacterium indologenes</name>
    <dbReference type="NCBI Taxonomy" id="253"/>
    <lineage>
        <taxon>Bacteria</taxon>
        <taxon>Pseudomonadati</taxon>
        <taxon>Bacteroidota</taxon>
        <taxon>Flavobacteriia</taxon>
        <taxon>Flavobacteriales</taxon>
        <taxon>Weeksellaceae</taxon>
        <taxon>Chryseobacterium group</taxon>
        <taxon>Chryseobacterium</taxon>
    </lineage>
</organism>
<evidence type="ECO:0000313" key="1">
    <source>
        <dbReference type="EMBL" id="KPE52914.1"/>
    </source>
</evidence>
<name>A0A0N0IY96_CHRID</name>
<dbReference type="AlphaFoldDB" id="A0A0N0IY96"/>
<sequence length="325" mass="34415">MGAQCIPYTGQTMDPGNTYCLNGNLTLTTDISIPADAVLIIQSGLLTVKGIIVHGNLEINDQAAVKSEGSIIIGAFNSQKNSRVKLGTKSYLSLTGSVTQGDPTFFGNFPGTSSTIEMGTNSVIEICGTFNQQSVTYPFVNYVGIPTGKAYCIAKAQVSGGGTSILSNDSQIVAIAMDSVVGLLPGGASFCGPYATQAQCPSLWPAGLPDDKMLCGYAIEVIDEMDEYCTKPAATGTPDGYTKFGITVQQKSNQWPENIPNGFIALESKNKGLVITRVAHVSQTPQPGDAVTEPKEGMMVYDIQDSCVKLYNGSEWKCIQRGCNE</sequence>
<reference evidence="2" key="2">
    <citation type="submission" date="2015-09" db="EMBL/GenBank/DDBJ databases">
        <title>Draft genome sequence of a multidrug-resistant Chryseobacterium indologenes isolate from Malaysia.</title>
        <authorList>
            <person name="Yu C.Y."/>
            <person name="Ang G.Y."/>
            <person name="Chan K.-G."/>
        </authorList>
    </citation>
    <scope>NUCLEOTIDE SEQUENCE [LARGE SCALE GENOMIC DNA]</scope>
    <source>
        <strain evidence="2">CI_885</strain>
    </source>
</reference>
<gene>
    <name evidence="1" type="ORF">AOB46_02700</name>
</gene>
<protein>
    <submittedName>
        <fullName evidence="1">Uncharacterized protein</fullName>
    </submittedName>
</protein>
<accession>A0A0N0IY96</accession>